<dbReference type="GO" id="GO:0006511">
    <property type="term" value="P:ubiquitin-dependent protein catabolic process"/>
    <property type="evidence" value="ECO:0007669"/>
    <property type="project" value="InterPro"/>
</dbReference>
<accession>A0A1X0NIG1</accession>
<evidence type="ECO:0000313" key="1">
    <source>
        <dbReference type="EMBL" id="ORC84308.1"/>
    </source>
</evidence>
<sequence length="179" mass="20390">MSACDIILNSVDGVTVTLPAAIAWKEIGLLRSLAELDEGNQAEMPPIHLDFPAYVVKGIATYLLNPDRRSEEIPKPLTIPLKSCVKKWEMEFIKEMESYGFLMPLLECSCYLRVQALQSLLSAYLAQCIQEVAMSAPSIMEGAEHVRQLLRIENEWTRDEMVHLEKEMRYAKEIDPNVY</sequence>
<dbReference type="OrthoDB" id="271800at2759"/>
<dbReference type="RefSeq" id="XP_028878374.1">
    <property type="nucleotide sequence ID" value="XM_029030306.1"/>
</dbReference>
<dbReference type="Gene3D" id="3.30.710.10">
    <property type="entry name" value="Potassium Channel Kv1.1, Chain A"/>
    <property type="match status" value="1"/>
</dbReference>
<proteinExistence type="predicted"/>
<dbReference type="VEuPathDB" id="TriTrypDB:TM35_000461270"/>
<protein>
    <recommendedName>
        <fullName evidence="3">SKP1 component dimerisation domain-containing protein</fullName>
    </recommendedName>
</protein>
<evidence type="ECO:0000313" key="2">
    <source>
        <dbReference type="Proteomes" id="UP000192257"/>
    </source>
</evidence>
<comment type="caution">
    <text evidence="1">The sequence shown here is derived from an EMBL/GenBank/DDBJ whole genome shotgun (WGS) entry which is preliminary data.</text>
</comment>
<reference evidence="1 2" key="1">
    <citation type="submission" date="2017-03" db="EMBL/GenBank/DDBJ databases">
        <title>An alternative strategy for trypanosome survival in the mammalian bloodstream revealed through genome and transcriptome analysis of the ubiquitous bovine parasite Trypanosoma (Megatrypanum) theileri.</title>
        <authorList>
            <person name="Kelly S."/>
            <person name="Ivens A."/>
            <person name="Mott A."/>
            <person name="O'Neill E."/>
            <person name="Emms D."/>
            <person name="Macleod O."/>
            <person name="Voorheis P."/>
            <person name="Matthews J."/>
            <person name="Matthews K."/>
            <person name="Carrington M."/>
        </authorList>
    </citation>
    <scope>NUCLEOTIDE SEQUENCE [LARGE SCALE GENOMIC DNA]</scope>
    <source>
        <strain evidence="1">Edinburgh</strain>
    </source>
</reference>
<name>A0A1X0NIG1_9TRYP</name>
<dbReference type="InterPro" id="IPR036296">
    <property type="entry name" value="SKP1-like_dim_sf"/>
</dbReference>
<dbReference type="EMBL" id="NBCO01000046">
    <property type="protein sequence ID" value="ORC84308.1"/>
    <property type="molecule type" value="Genomic_DNA"/>
</dbReference>
<dbReference type="GeneID" id="39990086"/>
<dbReference type="Proteomes" id="UP000192257">
    <property type="component" value="Unassembled WGS sequence"/>
</dbReference>
<keyword evidence="2" id="KW-1185">Reference proteome</keyword>
<dbReference type="SUPFAM" id="SSF81382">
    <property type="entry name" value="Skp1 dimerisation domain-like"/>
    <property type="match status" value="1"/>
</dbReference>
<organism evidence="1 2">
    <name type="scientific">Trypanosoma theileri</name>
    <dbReference type="NCBI Taxonomy" id="67003"/>
    <lineage>
        <taxon>Eukaryota</taxon>
        <taxon>Discoba</taxon>
        <taxon>Euglenozoa</taxon>
        <taxon>Kinetoplastea</taxon>
        <taxon>Metakinetoplastina</taxon>
        <taxon>Trypanosomatida</taxon>
        <taxon>Trypanosomatidae</taxon>
        <taxon>Trypanosoma</taxon>
    </lineage>
</organism>
<evidence type="ECO:0008006" key="3">
    <source>
        <dbReference type="Google" id="ProtNLM"/>
    </source>
</evidence>
<dbReference type="AlphaFoldDB" id="A0A1X0NIG1"/>
<dbReference type="InterPro" id="IPR011333">
    <property type="entry name" value="SKP1/BTB/POZ_sf"/>
</dbReference>
<gene>
    <name evidence="1" type="ORF">TM35_000461270</name>
</gene>